<organism evidence="1 3">
    <name type="scientific">Paramecium tetraurelia</name>
    <dbReference type="NCBI Taxonomy" id="5888"/>
    <lineage>
        <taxon>Eukaryota</taxon>
        <taxon>Sar</taxon>
        <taxon>Alveolata</taxon>
        <taxon>Ciliophora</taxon>
        <taxon>Intramacronucleata</taxon>
        <taxon>Oligohymenophorea</taxon>
        <taxon>Peniculida</taxon>
        <taxon>Parameciidae</taxon>
        <taxon>Paramecium</taxon>
    </lineage>
</organism>
<sequence length="316" mass="37755">MNQQYQSGDVEVHGFQQQQPKKYVQVGSYCDVYYDVQKIRQFEDGIEMIELNDTLHQGKASQMRSYYTMKWMEYLSELEIELKAILLDRALFVPDLNQYFNKRLQPMIEVALDKSINDTSKLKIQCYINEILLLVQSVSIKIWKEHPQISLSILKRLHSILSNSFYDSKIRDLSAYIDTFNDFYGERLHHGVRSELEGSDNIQFTELYNSKTFYPLKGEILDSYRMNQDVYSFSPFQRVQIHYFYKNGGFALLDDAIRNFNLNNLDVFSIFQYLNTFLDRQKFLNYFHHFRLSVFDIQIDRGRNQEFQSRHNQKVD</sequence>
<gene>
    <name evidence="2" type="ORF">GSPATT00017172001</name>
    <name evidence="1" type="ORF">GSPATT00038659001</name>
</gene>
<evidence type="ECO:0000313" key="3">
    <source>
        <dbReference type="Proteomes" id="UP000000600"/>
    </source>
</evidence>
<dbReference type="EMBL" id="CT868441">
    <property type="protein sequence ID" value="CAK82800.1"/>
    <property type="molecule type" value="Genomic_DNA"/>
</dbReference>
<accession>A0CLR7</accession>
<dbReference type="GeneID" id="5024913"/>
<reference evidence="1" key="2">
    <citation type="submission" date="2006-03" db="EMBL/GenBank/DDBJ databases">
        <authorList>
            <consortium name="Genoscope"/>
        </authorList>
    </citation>
    <scope>NUCLEOTIDE SEQUENCE</scope>
    <source>
        <strain evidence="1">Stock d4-2</strain>
    </source>
</reference>
<dbReference type="Proteomes" id="UP000000600">
    <property type="component" value="Unassembled WGS sequence"/>
</dbReference>
<keyword evidence="3" id="KW-1185">Reference proteome</keyword>
<reference evidence="1 3" key="1">
    <citation type="journal article" date="2006" name="Nature">
        <title>Global trends of whole-genome duplications revealed by the ciliate Paramecium tetraurelia.</title>
        <authorList>
            <consortium name="Genoscope"/>
            <person name="Aury J.-M."/>
            <person name="Jaillon O."/>
            <person name="Duret L."/>
            <person name="Noel B."/>
            <person name="Jubin C."/>
            <person name="Porcel B.M."/>
            <person name="Segurens B."/>
            <person name="Daubin V."/>
            <person name="Anthouard V."/>
            <person name="Aiach N."/>
            <person name="Arnaiz O."/>
            <person name="Billaut A."/>
            <person name="Beisson J."/>
            <person name="Blanc I."/>
            <person name="Bouhouche K."/>
            <person name="Camara F."/>
            <person name="Duharcourt S."/>
            <person name="Guigo R."/>
            <person name="Gogendeau D."/>
            <person name="Katinka M."/>
            <person name="Keller A.-M."/>
            <person name="Kissmehl R."/>
            <person name="Klotz C."/>
            <person name="Koll F."/>
            <person name="Le Moue A."/>
            <person name="Lepere C."/>
            <person name="Malinsky S."/>
            <person name="Nowacki M."/>
            <person name="Nowak J.K."/>
            <person name="Plattner H."/>
            <person name="Poulain J."/>
            <person name="Ruiz F."/>
            <person name="Serrano V."/>
            <person name="Zagulski M."/>
            <person name="Dessen P."/>
            <person name="Betermier M."/>
            <person name="Weissenbach J."/>
            <person name="Scarpelli C."/>
            <person name="Schachter V."/>
            <person name="Sperling L."/>
            <person name="Meyer E."/>
            <person name="Cohen J."/>
            <person name="Wincker P."/>
        </authorList>
    </citation>
    <scope>NUCLEOTIDE SEQUENCE [LARGE SCALE GENOMIC DNA]</scope>
    <source>
        <strain evidence="1 3">Stock d4-2</strain>
    </source>
</reference>
<dbReference type="GeneID" id="5035982"/>
<dbReference type="EMBL" id="CT868102">
    <property type="protein sequence ID" value="CAK71734.1"/>
    <property type="molecule type" value="Genomic_DNA"/>
</dbReference>
<evidence type="ECO:0000313" key="2">
    <source>
        <dbReference type="EMBL" id="CAK82800.1"/>
    </source>
</evidence>
<name>A0CLR7_PARTE</name>
<dbReference type="HOGENOM" id="CLU_881270_0_0_1"/>
<dbReference type="KEGG" id="ptm:GSPATT00017172001"/>
<evidence type="ECO:0000313" key="1">
    <source>
        <dbReference type="EMBL" id="CAK71734.1"/>
    </source>
</evidence>
<dbReference type="InParanoid" id="A0CLR7"/>
<dbReference type="KEGG" id="ptm:GSPATT00038659001"/>
<dbReference type="RefSeq" id="XP_001450197.1">
    <property type="nucleotide sequence ID" value="XM_001450160.1"/>
</dbReference>
<dbReference type="AlphaFoldDB" id="A0CLR7"/>
<dbReference type="RefSeq" id="XP_001439131.1">
    <property type="nucleotide sequence ID" value="XM_001439094.1"/>
</dbReference>
<proteinExistence type="predicted"/>
<protein>
    <submittedName>
        <fullName evidence="1">Chromosome undetermined scaffold_204, whole genome shotgun sequence</fullName>
    </submittedName>
    <submittedName>
        <fullName evidence="2">Chromosome undetermined scaffold_51, whole genome shotgun sequence</fullName>
    </submittedName>
</protein>